<keyword evidence="2" id="KW-1185">Reference proteome</keyword>
<protein>
    <recommendedName>
        <fullName evidence="3">Coiled-coil SMC6 And NSE5 INteracting (CANIN) domain-containing protein</fullName>
    </recommendedName>
</protein>
<dbReference type="Proteomes" id="UP001075354">
    <property type="component" value="Chromosome 7"/>
</dbReference>
<sequence length="449" mass="51489">MNDSTDDDLPDIAIDSISHVTVRQITKIDVDAEIAGNLARKELKKKISEQKIEFKEELPKLIEIQDAPEPKICSFPPQRQVFDPKLSLKVFKSDTIGIESFSSSNFNSCTSTNADEFFMWMKAKYKNSSEEIKREFLRYLWLLISCHPDPSVVLKCYDVLVEFNSCWKLQYEEVILVLKNWGVPLRDFVSNLDFSHILAPLDADQLVSVCNVQHTLQILRCQLMVEDLGGDQSLRRTLFIILTLLPLDKNYFACLPDVCACLEELIVFSKSGDPLWVESYCEGLFQVELHHAQVAFLAECVVPQSMRWCICFAYCQQVFSLDQTFFAEPEPSLLQDILLDNVDKLLKLGSWELYSLISLVDTGISLAVTCETEYSVRKGFMDWLSCYMERRIERRTDDIDVDASYIAELVSRLQAEWESTWLAEPGAQNMSVDEVEFGEELNESSEQDS</sequence>
<accession>A0AAV7XPC3</accession>
<dbReference type="AlphaFoldDB" id="A0AAV7XPC3"/>
<organism evidence="1 2">
    <name type="scientific">Megalurothrips usitatus</name>
    <name type="common">bean blossom thrips</name>
    <dbReference type="NCBI Taxonomy" id="439358"/>
    <lineage>
        <taxon>Eukaryota</taxon>
        <taxon>Metazoa</taxon>
        <taxon>Ecdysozoa</taxon>
        <taxon>Arthropoda</taxon>
        <taxon>Hexapoda</taxon>
        <taxon>Insecta</taxon>
        <taxon>Pterygota</taxon>
        <taxon>Neoptera</taxon>
        <taxon>Paraneoptera</taxon>
        <taxon>Thysanoptera</taxon>
        <taxon>Terebrantia</taxon>
        <taxon>Thripoidea</taxon>
        <taxon>Thripidae</taxon>
        <taxon>Megalurothrips</taxon>
    </lineage>
</organism>
<evidence type="ECO:0000313" key="2">
    <source>
        <dbReference type="Proteomes" id="UP001075354"/>
    </source>
</evidence>
<reference evidence="1" key="1">
    <citation type="submission" date="2022-12" db="EMBL/GenBank/DDBJ databases">
        <title>Chromosome-level genome assembly of the bean flower thrips Megalurothrips usitatus.</title>
        <authorList>
            <person name="Ma L."/>
            <person name="Liu Q."/>
            <person name="Li H."/>
            <person name="Cai W."/>
        </authorList>
    </citation>
    <scope>NUCLEOTIDE SEQUENCE</scope>
    <source>
        <strain evidence="1">Cailab_2022a</strain>
    </source>
</reference>
<dbReference type="EMBL" id="JAPTSV010000007">
    <property type="protein sequence ID" value="KAJ1526282.1"/>
    <property type="molecule type" value="Genomic_DNA"/>
</dbReference>
<name>A0AAV7XPC3_9NEOP</name>
<evidence type="ECO:0008006" key="3">
    <source>
        <dbReference type="Google" id="ProtNLM"/>
    </source>
</evidence>
<proteinExistence type="predicted"/>
<gene>
    <name evidence="1" type="ORF">ONE63_009436</name>
</gene>
<evidence type="ECO:0000313" key="1">
    <source>
        <dbReference type="EMBL" id="KAJ1526282.1"/>
    </source>
</evidence>
<comment type="caution">
    <text evidence="1">The sequence shown here is derived from an EMBL/GenBank/DDBJ whole genome shotgun (WGS) entry which is preliminary data.</text>
</comment>